<evidence type="ECO:0000256" key="2">
    <source>
        <dbReference type="SAM" id="Phobius"/>
    </source>
</evidence>
<protein>
    <submittedName>
        <fullName evidence="4">CSON011463 protein</fullName>
    </submittedName>
</protein>
<sequence>MISNQFSRFGTLHLENGVDNEFLHSTILEILIKDKIMAIKKNSVTKQQKNGFRTIFRRNKIKHSNNDIVDKKIKIAIVELPPENNYQSYHSFASDQPVSINIEEEDLIQNTIESISLYNIEITGDQLINCSLKTNSSTELINFKSNSNSIQCLQDNQSIKSSEQSFCSTKINEPNLNESESIKKLNKQHNKNETKTNQKYEIPMDRSRKYSLETISHINKPKIRLKDSAGVKLEDQHLKLCLSDSNLLKSSTFAVKSQSVHLFEDNHDITLSKPCRKKKNRLHKIKKSKKRKSNRQIEIELLDEDDLPERARWTIIATACLLLVMCLFLVGITLRMAPLIDDIVRQENERLKFQSMKILIGNKENSSDFQSSNKNYTLT</sequence>
<feature type="transmembrane region" description="Helical" evidence="2">
    <location>
        <begin position="313"/>
        <end position="334"/>
    </location>
</feature>
<organism evidence="4">
    <name type="scientific">Culicoides sonorensis</name>
    <name type="common">Biting midge</name>
    <dbReference type="NCBI Taxonomy" id="179676"/>
    <lineage>
        <taxon>Eukaryota</taxon>
        <taxon>Metazoa</taxon>
        <taxon>Ecdysozoa</taxon>
        <taxon>Arthropoda</taxon>
        <taxon>Hexapoda</taxon>
        <taxon>Insecta</taxon>
        <taxon>Pterygota</taxon>
        <taxon>Neoptera</taxon>
        <taxon>Endopterygota</taxon>
        <taxon>Diptera</taxon>
        <taxon>Nematocera</taxon>
        <taxon>Chironomoidea</taxon>
        <taxon>Ceratopogonidae</taxon>
        <taxon>Ceratopogoninae</taxon>
        <taxon>Culicoides</taxon>
        <taxon>Monoculicoides</taxon>
    </lineage>
</organism>
<dbReference type="EMBL" id="UFQS01000004">
    <property type="protein sequence ID" value="SSW96840.1"/>
    <property type="molecule type" value="Genomic_DNA"/>
</dbReference>
<dbReference type="AlphaFoldDB" id="A0A336LLJ8"/>
<keyword evidence="2" id="KW-1133">Transmembrane helix</keyword>
<dbReference type="VEuPathDB" id="VectorBase:CSON011463"/>
<dbReference type="EMBL" id="UFQT01000004">
    <property type="protein sequence ID" value="SSX17227.1"/>
    <property type="molecule type" value="Genomic_DNA"/>
</dbReference>
<keyword evidence="2" id="KW-0472">Membrane</keyword>
<name>A0A336LLJ8_CULSO</name>
<keyword evidence="2" id="KW-0812">Transmembrane</keyword>
<feature type="region of interest" description="Disordered" evidence="1">
    <location>
        <begin position="177"/>
        <end position="197"/>
    </location>
</feature>
<reference evidence="3" key="1">
    <citation type="submission" date="2018-04" db="EMBL/GenBank/DDBJ databases">
        <authorList>
            <person name="Go L.Y."/>
            <person name="Mitchell J.A."/>
        </authorList>
    </citation>
    <scope>NUCLEOTIDE SEQUENCE</scope>
    <source>
        <tissue evidence="3">Whole organism</tissue>
    </source>
</reference>
<evidence type="ECO:0000313" key="4">
    <source>
        <dbReference type="EMBL" id="SSX17227.1"/>
    </source>
</evidence>
<accession>A0A336LLJ8</accession>
<reference evidence="4" key="2">
    <citation type="submission" date="2018-07" db="EMBL/GenBank/DDBJ databases">
        <authorList>
            <person name="Quirk P.G."/>
            <person name="Krulwich T.A."/>
        </authorList>
    </citation>
    <scope>NUCLEOTIDE SEQUENCE</scope>
</reference>
<gene>
    <name evidence="4" type="primary">CSON011463</name>
</gene>
<evidence type="ECO:0000313" key="3">
    <source>
        <dbReference type="EMBL" id="SSW96840.1"/>
    </source>
</evidence>
<proteinExistence type="predicted"/>
<evidence type="ECO:0000256" key="1">
    <source>
        <dbReference type="SAM" id="MobiDB-lite"/>
    </source>
</evidence>